<dbReference type="STRING" id="291331.XOO3497"/>
<protein>
    <recommendedName>
        <fullName evidence="2">DUF2345 domain-containing protein</fullName>
    </recommendedName>
</protein>
<proteinExistence type="predicted"/>
<evidence type="ECO:0000259" key="2">
    <source>
        <dbReference type="Pfam" id="PF10106"/>
    </source>
</evidence>
<sequence length="277" mass="28546">MPATPARSAACTPSPTTAAAPSNGCWTTPPASCARACTPRWPTPGWNWATWSSTATPPAARCAARASNWPPRAGATCMPRKACCCPAAPAARAPRPHWTWPRRWPSCTGAQRTAQALHATLTQQQVPGLDAHPSVTQLREAIDPQAQGKYTAAVGGQAATTPADGGRDGQAPVERFAQARLLGESPDHIAWTTPASAVAYAGQALQLTVQQDAQLSAGQTLSAVSGQHTALFAQRGPIKLIAAAGPVSLQAHTGALELLADQAVTVTATATDTRASC</sequence>
<dbReference type="InterPro" id="IPR018769">
    <property type="entry name" value="VgrG2_DUF2345"/>
</dbReference>
<dbReference type="AlphaFoldDB" id="Q5GX20"/>
<evidence type="ECO:0000313" key="4">
    <source>
        <dbReference type="Proteomes" id="UP000006735"/>
    </source>
</evidence>
<dbReference type="EMBL" id="AE013598">
    <property type="protein sequence ID" value="AAW76751.1"/>
    <property type="molecule type" value="Genomic_DNA"/>
</dbReference>
<accession>Q5GX20</accession>
<gene>
    <name evidence="3" type="ordered locus">XOO3497</name>
</gene>
<evidence type="ECO:0000256" key="1">
    <source>
        <dbReference type="SAM" id="MobiDB-lite"/>
    </source>
</evidence>
<reference evidence="3 4" key="1">
    <citation type="journal article" date="2005" name="Nucleic Acids Res.">
        <title>The genome sequence of Xanthomonas oryzae pathovar oryzae KACC10331, the bacterial blight pathogen of rice.</title>
        <authorList>
            <person name="Lee B.M."/>
            <person name="Park Y.J."/>
            <person name="Park D.S."/>
            <person name="Kang H.W."/>
            <person name="Kim J.G."/>
            <person name="Song E.S."/>
            <person name="Park I.C."/>
            <person name="Yoon U.H."/>
            <person name="Hahn J.H."/>
            <person name="Koo B.S."/>
            <person name="Lee G.B."/>
            <person name="Kim H."/>
            <person name="Park H.S."/>
            <person name="Yoon K.O."/>
            <person name="Kim J.H."/>
            <person name="Jung C.H."/>
            <person name="Koh N.H."/>
            <person name="Seo J.S."/>
            <person name="Go S.J."/>
        </authorList>
    </citation>
    <scope>NUCLEOTIDE SEQUENCE [LARGE SCALE GENOMIC DNA]</scope>
    <source>
        <strain evidence="4">KACC10331 / KXO85</strain>
    </source>
</reference>
<keyword evidence="4" id="KW-1185">Reference proteome</keyword>
<name>Q5GX20_XANOR</name>
<evidence type="ECO:0000313" key="3">
    <source>
        <dbReference type="EMBL" id="AAW76751.1"/>
    </source>
</evidence>
<dbReference type="Pfam" id="PF10106">
    <property type="entry name" value="DUF2345"/>
    <property type="match status" value="1"/>
</dbReference>
<organism evidence="3 4">
    <name type="scientific">Xanthomonas oryzae pv. oryzae (strain KACC10331 / KXO85)</name>
    <dbReference type="NCBI Taxonomy" id="291331"/>
    <lineage>
        <taxon>Bacteria</taxon>
        <taxon>Pseudomonadati</taxon>
        <taxon>Pseudomonadota</taxon>
        <taxon>Gammaproteobacteria</taxon>
        <taxon>Lysobacterales</taxon>
        <taxon>Lysobacteraceae</taxon>
        <taxon>Xanthomonas</taxon>
    </lineage>
</organism>
<dbReference type="KEGG" id="xoo:XOO3497"/>
<feature type="compositionally biased region" description="Low complexity" evidence="1">
    <location>
        <begin position="1"/>
        <end position="22"/>
    </location>
</feature>
<dbReference type="Proteomes" id="UP000006735">
    <property type="component" value="Chromosome"/>
</dbReference>
<feature type="domain" description="DUF2345" evidence="2">
    <location>
        <begin position="169"/>
        <end position="270"/>
    </location>
</feature>
<feature type="region of interest" description="Disordered" evidence="1">
    <location>
        <begin position="1"/>
        <end position="23"/>
    </location>
</feature>
<dbReference type="HOGENOM" id="CLU_1004539_0_0_6"/>